<dbReference type="GO" id="GO:0031902">
    <property type="term" value="C:late endosome membrane"/>
    <property type="evidence" value="ECO:0007669"/>
    <property type="project" value="TreeGrafter"/>
</dbReference>
<dbReference type="PANTHER" id="PTHR11506">
    <property type="entry name" value="LYSOSOME-ASSOCIATED MEMBRANE GLYCOPROTEIN"/>
    <property type="match status" value="1"/>
</dbReference>
<comment type="function">
    <text evidence="16">Plays a role in short-term synaptic plasticity in a subset of GABAergic neurons in the brain.</text>
</comment>
<keyword evidence="8" id="KW-0967">Endosome</keyword>
<evidence type="ECO:0000256" key="4">
    <source>
        <dbReference type="ARBA" id="ARBA00004279"/>
    </source>
</evidence>
<evidence type="ECO:0000256" key="1">
    <source>
        <dbReference type="ARBA" id="ARBA00004151"/>
    </source>
</evidence>
<evidence type="ECO:0000256" key="12">
    <source>
        <dbReference type="ARBA" id="ARBA00023180"/>
    </source>
</evidence>
<evidence type="ECO:0000256" key="21">
    <source>
        <dbReference type="SAM" id="MobiDB-lite"/>
    </source>
</evidence>
<dbReference type="PROSITE" id="PS51407">
    <property type="entry name" value="LAMP_3"/>
    <property type="match status" value="1"/>
</dbReference>
<keyword evidence="13" id="KW-0966">Cell projection</keyword>
<reference evidence="25 26" key="1">
    <citation type="journal article" date="2021" name="Elife">
        <title>Chloroplast acquisition without the gene transfer in kleptoplastic sea slugs, Plakobranchus ocellatus.</title>
        <authorList>
            <person name="Maeda T."/>
            <person name="Takahashi S."/>
            <person name="Yoshida T."/>
            <person name="Shimamura S."/>
            <person name="Takaki Y."/>
            <person name="Nagai Y."/>
            <person name="Toyoda A."/>
            <person name="Suzuki Y."/>
            <person name="Arimoto A."/>
            <person name="Ishii H."/>
            <person name="Satoh N."/>
            <person name="Nishiyama T."/>
            <person name="Hasebe M."/>
            <person name="Maruyama T."/>
            <person name="Minagawa J."/>
            <person name="Obokata J."/>
            <person name="Shigenobu S."/>
        </authorList>
    </citation>
    <scope>NUCLEOTIDE SEQUENCE [LARGE SCALE GENOMIC DNA]</scope>
</reference>
<dbReference type="Proteomes" id="UP000762676">
    <property type="component" value="Unassembled WGS sequence"/>
</dbReference>
<evidence type="ECO:0000256" key="2">
    <source>
        <dbReference type="ARBA" id="ARBA00004158"/>
    </source>
</evidence>
<dbReference type="EMBL" id="BMAT01008480">
    <property type="protein sequence ID" value="GFR86068.1"/>
    <property type="molecule type" value="Genomic_DNA"/>
</dbReference>
<proteinExistence type="inferred from homology"/>
<evidence type="ECO:0000256" key="8">
    <source>
        <dbReference type="ARBA" id="ARBA00022753"/>
    </source>
</evidence>
<dbReference type="Pfam" id="PF01299">
    <property type="entry name" value="Lamp2-like_luminal"/>
    <property type="match status" value="2"/>
</dbReference>
<feature type="region of interest" description="Disordered" evidence="21">
    <location>
        <begin position="206"/>
        <end position="252"/>
    </location>
</feature>
<dbReference type="Gene3D" id="2.40.160.110">
    <property type="match status" value="2"/>
</dbReference>
<evidence type="ECO:0000256" key="17">
    <source>
        <dbReference type="ARBA" id="ARBA00060492"/>
    </source>
</evidence>
<keyword evidence="14" id="KW-0968">Cytoplasmic vesicle</keyword>
<name>A0AAV4GKL3_9GAST</name>
<keyword evidence="20" id="KW-1015">Disulfide bond</keyword>
<evidence type="ECO:0000256" key="7">
    <source>
        <dbReference type="ARBA" id="ARBA00022729"/>
    </source>
</evidence>
<gene>
    <name evidence="25" type="ORF">ElyMa_004190300</name>
</gene>
<dbReference type="InterPro" id="IPR048528">
    <property type="entry name" value="Lamp2-like_luminal"/>
</dbReference>
<dbReference type="GO" id="GO:0072594">
    <property type="term" value="P:establishment of protein localization to organelle"/>
    <property type="evidence" value="ECO:0007669"/>
    <property type="project" value="TreeGrafter"/>
</dbReference>
<evidence type="ECO:0000256" key="9">
    <source>
        <dbReference type="ARBA" id="ARBA00022989"/>
    </source>
</evidence>
<evidence type="ECO:0000256" key="5">
    <source>
        <dbReference type="ARBA" id="ARBA00009644"/>
    </source>
</evidence>
<comment type="caution">
    <text evidence="20">Lacks conserved residue(s) required for the propagation of feature annotation.</text>
</comment>
<keyword evidence="11 20" id="KW-0472">Membrane</keyword>
<dbReference type="PROSITE" id="PS51257">
    <property type="entry name" value="PROKAR_LIPOPROTEIN"/>
    <property type="match status" value="1"/>
</dbReference>
<dbReference type="GO" id="GO:0005886">
    <property type="term" value="C:plasma membrane"/>
    <property type="evidence" value="ECO:0007669"/>
    <property type="project" value="UniProtKB-SubCell"/>
</dbReference>
<keyword evidence="6 20" id="KW-0812">Transmembrane</keyword>
<evidence type="ECO:0000256" key="19">
    <source>
        <dbReference type="ARBA" id="ARBA00076257"/>
    </source>
</evidence>
<evidence type="ECO:0000313" key="25">
    <source>
        <dbReference type="EMBL" id="GFR86068.1"/>
    </source>
</evidence>
<evidence type="ECO:0000256" key="11">
    <source>
        <dbReference type="ARBA" id="ARBA00023136"/>
    </source>
</evidence>
<feature type="compositionally biased region" description="Polar residues" evidence="21">
    <location>
        <begin position="206"/>
        <end position="218"/>
    </location>
</feature>
<feature type="compositionally biased region" description="Pro residues" evidence="21">
    <location>
        <begin position="243"/>
        <end position="252"/>
    </location>
</feature>
<feature type="disulfide bond" evidence="20">
    <location>
        <begin position="266"/>
        <end position="304"/>
    </location>
</feature>
<evidence type="ECO:0000256" key="14">
    <source>
        <dbReference type="ARBA" id="ARBA00023329"/>
    </source>
</evidence>
<keyword evidence="26" id="KW-1185">Reference proteome</keyword>
<evidence type="ECO:0000256" key="15">
    <source>
        <dbReference type="ARBA" id="ARBA00029428"/>
    </source>
</evidence>
<evidence type="ECO:0000256" key="6">
    <source>
        <dbReference type="ARBA" id="ARBA00022692"/>
    </source>
</evidence>
<evidence type="ECO:0000256" key="18">
    <source>
        <dbReference type="ARBA" id="ARBA00074379"/>
    </source>
</evidence>
<feature type="compositionally biased region" description="Low complexity" evidence="21">
    <location>
        <begin position="219"/>
        <end position="242"/>
    </location>
</feature>
<keyword evidence="7 23" id="KW-0732">Signal</keyword>
<feature type="transmembrane region" description="Helical" evidence="22">
    <location>
        <begin position="451"/>
        <end position="475"/>
    </location>
</feature>
<evidence type="ECO:0000256" key="10">
    <source>
        <dbReference type="ARBA" id="ARBA00023018"/>
    </source>
</evidence>
<protein>
    <recommendedName>
        <fullName evidence="18">Lysosome-associated membrane glycoprotein 5</fullName>
    </recommendedName>
    <alternativeName>
        <fullName evidence="19">Lysosome-associated membrane protein 5</fullName>
    </alternativeName>
</protein>
<evidence type="ECO:0000259" key="24">
    <source>
        <dbReference type="Pfam" id="PF01299"/>
    </source>
</evidence>
<comment type="similarity">
    <text evidence="5 20">Belongs to the LAMP family.</text>
</comment>
<sequence>MDQTKPVTLSFLVLFLAACLSITQGKLFSYKASEEAEPCILADVDFTLYLAAERQGETLVDALVTSEDENIKVFGNCGPYSAILELIFPTGVNWFLTFRQEDDQEASYIQLVQITPAKLFGEAVPVKDPQVLSDPHITDLGNATKSYECPVPEIVEYEPLTVTTTKFNFTAIANVSYLHVQGFNVIDGNFSTSVLCNAAMTTVSPTPTNASFTTPSNASTTVETTLAPETTTAAPTSTSMKPTPKPTSSPEPPLKLYTVKGDGVTCIALQAALTLDIKYPVQGKGKTKMAKIFVPENSKSSGNCSLSATSQDLVISFFKDWKLKFVFTSTKANLLGSVLSNLNEEKQNHPKYKISQIQLVGSAEKELFPGTTWPAGTKLTFTSTKSDFPDVNPNKAYYKCSSSLKTKLGPNADLKSQQLEVKAFNRDNKADFSGPSANCAADSGSSKKKTYIIIGCVLGAVVLLSFIAFVVMRVIRRRREEYHRL</sequence>
<evidence type="ECO:0000256" key="23">
    <source>
        <dbReference type="SAM" id="SignalP"/>
    </source>
</evidence>
<evidence type="ECO:0000256" key="16">
    <source>
        <dbReference type="ARBA" id="ARBA00053950"/>
    </source>
</evidence>
<dbReference type="GO" id="GO:0005765">
    <property type="term" value="C:lysosomal membrane"/>
    <property type="evidence" value="ECO:0007669"/>
    <property type="project" value="TreeGrafter"/>
</dbReference>
<dbReference type="PANTHER" id="PTHR11506:SF35">
    <property type="entry name" value="LYSOSOME-ASSOCIATED MEMBRANE GLYCOPROTEIN 5"/>
    <property type="match status" value="1"/>
</dbReference>
<organism evidence="25 26">
    <name type="scientific">Elysia marginata</name>
    <dbReference type="NCBI Taxonomy" id="1093978"/>
    <lineage>
        <taxon>Eukaryota</taxon>
        <taxon>Metazoa</taxon>
        <taxon>Spiralia</taxon>
        <taxon>Lophotrochozoa</taxon>
        <taxon>Mollusca</taxon>
        <taxon>Gastropoda</taxon>
        <taxon>Heterobranchia</taxon>
        <taxon>Euthyneura</taxon>
        <taxon>Panpulmonata</taxon>
        <taxon>Sacoglossa</taxon>
        <taxon>Placobranchoidea</taxon>
        <taxon>Plakobranchidae</taxon>
        <taxon>Elysia</taxon>
    </lineage>
</organism>
<accession>A0AAV4GKL3</accession>
<evidence type="ECO:0000256" key="3">
    <source>
        <dbReference type="ARBA" id="ARBA00004172"/>
    </source>
</evidence>
<feature type="chain" id="PRO_5043898726" description="Lysosome-associated membrane glycoprotein 5" evidence="23">
    <location>
        <begin position="26"/>
        <end position="485"/>
    </location>
</feature>
<dbReference type="AlphaFoldDB" id="A0AAV4GKL3"/>
<feature type="domain" description="Lysosome-associated membrane glycoprotein 2-like luminal" evidence="24">
    <location>
        <begin position="28"/>
        <end position="115"/>
    </location>
</feature>
<keyword evidence="10" id="KW-0770">Synapse</keyword>
<keyword evidence="9 22" id="KW-1133">Transmembrane helix</keyword>
<comment type="caution">
    <text evidence="25">The sequence shown here is derived from an EMBL/GenBank/DDBJ whole genome shotgun (WGS) entry which is preliminary data.</text>
</comment>
<keyword evidence="12" id="KW-0325">Glycoprotein</keyword>
<evidence type="ECO:0000256" key="20">
    <source>
        <dbReference type="PROSITE-ProRule" id="PRU00740"/>
    </source>
</evidence>
<dbReference type="InterPro" id="IPR002000">
    <property type="entry name" value="Lysosome-assoc_membr_glycop"/>
</dbReference>
<evidence type="ECO:0000256" key="13">
    <source>
        <dbReference type="ARBA" id="ARBA00023273"/>
    </source>
</evidence>
<feature type="domain" description="Lysosome-associated membrane glycoprotein 2-like luminal" evidence="24">
    <location>
        <begin position="255"/>
        <end position="356"/>
    </location>
</feature>
<comment type="subcellular location">
    <subcellularLocation>
        <location evidence="4">Cell projection</location>
        <location evidence="4">Dendrite</location>
    </subcellularLocation>
    <subcellularLocation>
        <location evidence="17">Cell projection</location>
        <location evidence="17">Growth cone membrane</location>
        <topology evidence="17">Single-pass type I membrane protein</topology>
    </subcellularLocation>
    <subcellularLocation>
        <location evidence="15">Cytoplasmic vesicle</location>
        <location evidence="15">Secretory vesicle</location>
        <location evidence="15">Synaptic vesicle membrane</location>
        <topology evidence="15">Single-pass type I membrane protein</topology>
    </subcellularLocation>
    <subcellularLocation>
        <location evidence="2">Early endosome membrane</location>
        <topology evidence="2">Single-pass type I membrane protein</topology>
    </subcellularLocation>
    <subcellularLocation>
        <location evidence="1">Endoplasmic reticulum-Golgi intermediate compartment membrane</location>
        <topology evidence="1">Single-pass type I membrane protein</topology>
    </subcellularLocation>
    <subcellularLocation>
        <location evidence="20">Membrane</location>
        <topology evidence="20">Single-pass type I membrane protein</topology>
    </subcellularLocation>
    <subcellularLocation>
        <location evidence="3">Recycling endosome</location>
    </subcellularLocation>
</comment>
<evidence type="ECO:0000256" key="22">
    <source>
        <dbReference type="SAM" id="Phobius"/>
    </source>
</evidence>
<feature type="signal peptide" evidence="23">
    <location>
        <begin position="1"/>
        <end position="25"/>
    </location>
</feature>
<evidence type="ECO:0000313" key="26">
    <source>
        <dbReference type="Proteomes" id="UP000762676"/>
    </source>
</evidence>